<comment type="caution">
    <text evidence="1">The sequence shown here is derived from an EMBL/GenBank/DDBJ whole genome shotgun (WGS) entry which is preliminary data.</text>
</comment>
<organism evidence="1 2">
    <name type="scientific">Leptospira noguchii str. 2001034031</name>
    <dbReference type="NCBI Taxonomy" id="1193053"/>
    <lineage>
        <taxon>Bacteria</taxon>
        <taxon>Pseudomonadati</taxon>
        <taxon>Spirochaetota</taxon>
        <taxon>Spirochaetia</taxon>
        <taxon>Leptospirales</taxon>
        <taxon>Leptospiraceae</taxon>
        <taxon>Leptospira</taxon>
    </lineage>
</organism>
<dbReference type="Proteomes" id="UP000012138">
    <property type="component" value="Unassembled WGS sequence"/>
</dbReference>
<dbReference type="EMBL" id="AKXB02000031">
    <property type="protein sequence ID" value="EMO90753.1"/>
    <property type="molecule type" value="Genomic_DNA"/>
</dbReference>
<proteinExistence type="predicted"/>
<name>M6YWJ5_9LEPT</name>
<evidence type="ECO:0000313" key="1">
    <source>
        <dbReference type="EMBL" id="EMO90753.1"/>
    </source>
</evidence>
<reference evidence="1 2" key="1">
    <citation type="submission" date="2013-01" db="EMBL/GenBank/DDBJ databases">
        <authorList>
            <person name="Harkins D.M."/>
            <person name="Durkin A.S."/>
            <person name="Brinkac L.M."/>
            <person name="Haft D.H."/>
            <person name="Selengut J.D."/>
            <person name="Sanka R."/>
            <person name="DePew J."/>
            <person name="Purushe J."/>
            <person name="Whelen A.C."/>
            <person name="Vinetz J.M."/>
            <person name="Sutton G.G."/>
            <person name="Nierman W.C."/>
            <person name="Fouts D.E."/>
        </authorList>
    </citation>
    <scope>NUCLEOTIDE SEQUENCE [LARGE SCALE GENOMIC DNA]</scope>
    <source>
        <strain evidence="1 2">2001034031</strain>
    </source>
</reference>
<evidence type="ECO:0000313" key="2">
    <source>
        <dbReference type="Proteomes" id="UP000012138"/>
    </source>
</evidence>
<gene>
    <name evidence="1" type="ORF">LEP1GSC024_1263</name>
</gene>
<protein>
    <submittedName>
        <fullName evidence="1">Uncharacterized protein</fullName>
    </submittedName>
</protein>
<sequence length="57" mass="6387">MFSIHYTPLFYFGEVSFKNLILSDICGVGYGFQPAASIAGVINFAQRSRSEYSFLLI</sequence>
<accession>M6YWJ5</accession>
<dbReference type="AlphaFoldDB" id="M6YWJ5"/>